<dbReference type="EMBL" id="CP009439">
    <property type="protein sequence ID" value="AIS02575.1"/>
    <property type="molecule type" value="Genomic_DNA"/>
</dbReference>
<name>A0A089XMW4_STRGA</name>
<dbReference type="KEGG" id="sgu:SGLAU_33235"/>
<accession>A0A089XMW4</accession>
<proteinExistence type="predicted"/>
<dbReference type="eggNOG" id="COG1396">
    <property type="taxonomic scope" value="Bacteria"/>
</dbReference>
<evidence type="ECO:0000313" key="2">
    <source>
        <dbReference type="Proteomes" id="UP000029482"/>
    </source>
</evidence>
<dbReference type="Proteomes" id="UP000029482">
    <property type="component" value="Plasmid pSglau1"/>
</dbReference>
<geneLocation type="plasmid" evidence="1 2">
    <name>pSglau1</name>
</geneLocation>
<keyword evidence="2" id="KW-1185">Reference proteome</keyword>
<evidence type="ECO:0000313" key="1">
    <source>
        <dbReference type="EMBL" id="AIS02575.1"/>
    </source>
</evidence>
<reference evidence="2" key="1">
    <citation type="journal article" date="2015" name="J. Biotechnol.">
        <title>Complete genome sequence of the actinobacterium Streptomyces glaucescens GLA.O (DSM 40922) consisting of a linear chromosome and one linear plasmid.</title>
        <authorList>
            <person name="Ortseifen V."/>
            <person name="Winkler A."/>
            <person name="Albersmeier A."/>
            <person name="Wendler S."/>
            <person name="Puhler A."/>
            <person name="Kalinowski J."/>
            <person name="Ruckert C."/>
        </authorList>
    </citation>
    <scope>NUCLEOTIDE SEQUENCE [LARGE SCALE GENOMIC DNA]</scope>
    <source>
        <strain evidence="2">DSM 40922 / GLA O</strain>
        <plasmid evidence="2">pSglau1</plasmid>
    </source>
</reference>
<organism evidence="1 2">
    <name type="scientific">Streptomyces glaucescens</name>
    <dbReference type="NCBI Taxonomy" id="1907"/>
    <lineage>
        <taxon>Bacteria</taxon>
        <taxon>Bacillati</taxon>
        <taxon>Actinomycetota</taxon>
        <taxon>Actinomycetes</taxon>
        <taxon>Kitasatosporales</taxon>
        <taxon>Streptomycetaceae</taxon>
        <taxon>Streptomyces</taxon>
    </lineage>
</organism>
<gene>
    <name evidence="1" type="ORF">SGLAU_33235</name>
</gene>
<keyword evidence="1" id="KW-0614">Plasmid</keyword>
<protein>
    <submittedName>
        <fullName evidence="1">Putative transcriptional regulator</fullName>
    </submittedName>
</protein>
<sequence length="322" mass="32802">MERRSLLGAGVVLGAAVVVRPPAARSAEHPAVSDAELAAVRALFAAGAYERLGRLLPLLLDGAEHGVEAGPAGAARAAWVWVLASQLAVKQGRTGAAGAYAGLAGAAARRSGNAVVLAAAARAGATPLRRTGRTPEALALLKEARAHLTAGPRPSAAELDAAGMVELTAAYTAAQAHQTSTARDFADEADQTALRLARRPHAGGRPLQLSAGQCTLYRIGIHRHLGDLDTALAHAARLDAGQLPTAERRARAATDTARALLDADDAAGAFTQLRLVELAAPAEARRPSVRALTAEVAGARPGLPGLDAYLRRTAPGVNAPAG</sequence>
<dbReference type="AlphaFoldDB" id="A0A089XMW4"/>
<dbReference type="HOGENOM" id="CLU_959495_0_0_11"/>
<dbReference type="RefSeq" id="WP_208869024.1">
    <property type="nucleotide sequence ID" value="NZ_CP009439.1"/>
</dbReference>